<dbReference type="Gene3D" id="1.10.1660.10">
    <property type="match status" value="1"/>
</dbReference>
<evidence type="ECO:0000313" key="2">
    <source>
        <dbReference type="Proteomes" id="UP000006931"/>
    </source>
</evidence>
<organism evidence="1 2">
    <name type="scientific">Rickettsia prowazekii (strain Rp22)</name>
    <dbReference type="NCBI Taxonomy" id="449216"/>
    <lineage>
        <taxon>Bacteria</taxon>
        <taxon>Pseudomonadati</taxon>
        <taxon>Pseudomonadota</taxon>
        <taxon>Alphaproteobacteria</taxon>
        <taxon>Rickettsiales</taxon>
        <taxon>Rickettsiaceae</taxon>
        <taxon>Rickettsieae</taxon>
        <taxon>Rickettsia</taxon>
        <taxon>typhus group</taxon>
    </lineage>
</organism>
<dbReference type="NCBIfam" id="TIGR03775">
    <property type="entry name" value="RPE3"/>
    <property type="match status" value="1"/>
</dbReference>
<dbReference type="PIRSF" id="PIRSF012359">
    <property type="entry name" value="UCP012359"/>
    <property type="match status" value="1"/>
</dbReference>
<protein>
    <recommendedName>
        <fullName evidence="3">HTH merR-type domain-containing protein</fullName>
    </recommendedName>
</protein>
<dbReference type="Proteomes" id="UP000006931">
    <property type="component" value="Chromosome"/>
</dbReference>
<name>D5AXX0_RICPP</name>
<proteinExistence type="predicted"/>
<dbReference type="EMBL" id="CP001584">
    <property type="protein sequence ID" value="ADE30259.1"/>
    <property type="molecule type" value="Genomic_DNA"/>
</dbReference>
<gene>
    <name evidence="1" type="ordered locus">rpr22_CDS685</name>
</gene>
<evidence type="ECO:0008006" key="3">
    <source>
        <dbReference type="Google" id="ProtNLM"/>
    </source>
</evidence>
<dbReference type="InterPro" id="IPR022437">
    <property type="entry name" value="RPE3"/>
</dbReference>
<evidence type="ECO:0000313" key="1">
    <source>
        <dbReference type="EMBL" id="ADE30259.1"/>
    </source>
</evidence>
<dbReference type="InterPro" id="IPR016597">
    <property type="entry name" value="UCP012359"/>
</dbReference>
<dbReference type="PATRIC" id="fig|449216.3.peg.717"/>
<sequence>MILCNNTCILEYMINNKLTKKYYVASEVIRILNIALHKLRYLETKIPGLSHYKINNRKYYTAHDIDLLQKFLFVSRREEYLEVRGYHRSDKDYLANFSNIHCASDTSRQNEFQGKNSECILNLHVQQRQDSQSAVVLSLMDNTVSSRIDILLTNFHNLSIQIKKILLIS</sequence>
<reference evidence="1 2" key="1">
    <citation type="journal article" date="2010" name="Genome Res.">
        <title>Genomic, proteomic, and transcriptomic analysis of virulent and avirulent Rickettsia prowazekii reveals its adaptive mutation capabilities.</title>
        <authorList>
            <person name="Bechah Y."/>
            <person name="El Karkouri K."/>
            <person name="Mediannikov O."/>
            <person name="Leroy Q."/>
            <person name="Pelletier N."/>
            <person name="Robert C."/>
            <person name="Medigue C."/>
            <person name="Mege J.L."/>
            <person name="Raoult D."/>
        </authorList>
    </citation>
    <scope>NUCLEOTIDE SEQUENCE [LARGE SCALE GENOMIC DNA]</scope>
    <source>
        <strain evidence="1 2">Rp22</strain>
    </source>
</reference>
<dbReference type="AlphaFoldDB" id="D5AXX0"/>
<dbReference type="HOGENOM" id="CLU_1775999_0_0_5"/>
<accession>D5AXX0</accession>
<dbReference type="KEGG" id="rpq:rpr22_CDS685"/>